<evidence type="ECO:0000259" key="1">
    <source>
        <dbReference type="Pfam" id="PF14534"/>
    </source>
</evidence>
<gene>
    <name evidence="2" type="ORF">RM540_09600</name>
</gene>
<dbReference type="Gene3D" id="3.10.450.50">
    <property type="match status" value="1"/>
</dbReference>
<proteinExistence type="predicted"/>
<reference evidence="2 3" key="1">
    <citation type="submission" date="2023-09" db="EMBL/GenBank/DDBJ databases">
        <authorList>
            <person name="Rey-Velasco X."/>
        </authorList>
    </citation>
    <scope>NUCLEOTIDE SEQUENCE [LARGE SCALE GENOMIC DNA]</scope>
    <source>
        <strain evidence="2 3">F394</strain>
    </source>
</reference>
<dbReference type="SUPFAM" id="SSF54427">
    <property type="entry name" value="NTF2-like"/>
    <property type="match status" value="1"/>
</dbReference>
<evidence type="ECO:0000313" key="2">
    <source>
        <dbReference type="EMBL" id="MDT0632000.1"/>
    </source>
</evidence>
<dbReference type="RefSeq" id="WP_311663514.1">
    <property type="nucleotide sequence ID" value="NZ_JAVRHT010000020.1"/>
</dbReference>
<dbReference type="InterPro" id="IPR027843">
    <property type="entry name" value="DUF4440"/>
</dbReference>
<dbReference type="InterPro" id="IPR032710">
    <property type="entry name" value="NTF2-like_dom_sf"/>
</dbReference>
<comment type="caution">
    <text evidence="2">The sequence shown here is derived from an EMBL/GenBank/DDBJ whole genome shotgun (WGS) entry which is preliminary data.</text>
</comment>
<evidence type="ECO:0000313" key="3">
    <source>
        <dbReference type="Proteomes" id="UP001267426"/>
    </source>
</evidence>
<dbReference type="Proteomes" id="UP001267426">
    <property type="component" value="Unassembled WGS sequence"/>
</dbReference>
<sequence length="129" mass="14051">MTEVVPFFERYAEAFVAYDAGAIAACYLTPSLLVRDGQAEVLGTAEAVAESVEALLALHRAWDVQKVQPDGVEVLEDGPAHAVVRVDWQLGRPRTRLRWLFATTYTLVPAADGGDGWRIAVAVTHDAPF</sequence>
<keyword evidence="3" id="KW-1185">Reference proteome</keyword>
<feature type="domain" description="DUF4440" evidence="1">
    <location>
        <begin position="8"/>
        <end position="119"/>
    </location>
</feature>
<organism evidence="2 3">
    <name type="scientific">Rubrivirga litoralis</name>
    <dbReference type="NCBI Taxonomy" id="3075598"/>
    <lineage>
        <taxon>Bacteria</taxon>
        <taxon>Pseudomonadati</taxon>
        <taxon>Rhodothermota</taxon>
        <taxon>Rhodothermia</taxon>
        <taxon>Rhodothermales</taxon>
        <taxon>Rubricoccaceae</taxon>
        <taxon>Rubrivirga</taxon>
    </lineage>
</organism>
<dbReference type="Pfam" id="PF14534">
    <property type="entry name" value="DUF4440"/>
    <property type="match status" value="1"/>
</dbReference>
<dbReference type="EMBL" id="JAVRHT010000020">
    <property type="protein sequence ID" value="MDT0632000.1"/>
    <property type="molecule type" value="Genomic_DNA"/>
</dbReference>
<accession>A0ABU3BRX5</accession>
<protein>
    <submittedName>
        <fullName evidence="2">DUF4440 domain-containing protein</fullName>
    </submittedName>
</protein>
<name>A0ABU3BRX5_9BACT</name>